<sequence length="548" mass="64103">MDNQKDSPKKGLSDEEKENQQKSSAEIVGHNKHLMKLIIKNIPNARERKNLNLVCKMFHEICHDKHTFVECLNFSKESFLNERRRLLDNEIIFDAEENPIVQFFEDYIYIEISHFNRCVVHDIQGLLLKLKGVGLQYKMLDLGCIPEEFIDVLGSLKCFGNIETVVFSTGELKCTPLNIFKKCSDLKPKNVIFKGINGLQSQHICNGEVGDISNILPDSIKIIKLCFEFDVESMYQIIKYYDKGHFDTLIINDRSAYNGFLENAQAMETIKCFKSVEVFLLDFLEMDIKECIYYTMADNERSLSMPGVNISFNLLLIHVIARFSISNRYYDRPTSEEGSIHDNFIDIQSLCEELHYMKNLTTLIIDYSIIKSFSQLCTALKRNLKNVAILSCSLLNIFDIKTLSESEANIENLWLFDVLDSNITFKSIIMLFGNLKGLSIDYNSNYNPLNIIKDLKKEQGEGKKEYLKIEWPDIYFLKITCRELNEEEERLLKEMEYQSPRIPGYFLAEYFTNDEDIQLFQFVFQKNLKYFDVFKNFYYIPYMHPIFP</sequence>
<organism evidence="2 3">
    <name type="scientific">Parastrongyloides trichosuri</name>
    <name type="common">Possum-specific nematode worm</name>
    <dbReference type="NCBI Taxonomy" id="131310"/>
    <lineage>
        <taxon>Eukaryota</taxon>
        <taxon>Metazoa</taxon>
        <taxon>Ecdysozoa</taxon>
        <taxon>Nematoda</taxon>
        <taxon>Chromadorea</taxon>
        <taxon>Rhabditida</taxon>
        <taxon>Tylenchina</taxon>
        <taxon>Panagrolaimomorpha</taxon>
        <taxon>Strongyloidoidea</taxon>
        <taxon>Strongyloididae</taxon>
        <taxon>Parastrongyloides</taxon>
    </lineage>
</organism>
<proteinExistence type="predicted"/>
<dbReference type="WBParaSite" id="PTRK_0001399400.1">
    <property type="protein sequence ID" value="PTRK_0001399400.1"/>
    <property type="gene ID" value="PTRK_0001399400"/>
</dbReference>
<dbReference type="Proteomes" id="UP000038045">
    <property type="component" value="Unplaced"/>
</dbReference>
<name>A0A0N4ZYX9_PARTI</name>
<dbReference type="SUPFAM" id="SSF52047">
    <property type="entry name" value="RNI-like"/>
    <property type="match status" value="1"/>
</dbReference>
<accession>A0A0N4ZYX9</accession>
<evidence type="ECO:0000313" key="3">
    <source>
        <dbReference type="WBParaSite" id="PTRK_0001399400.1"/>
    </source>
</evidence>
<evidence type="ECO:0000256" key="1">
    <source>
        <dbReference type="SAM" id="MobiDB-lite"/>
    </source>
</evidence>
<reference evidence="3" key="1">
    <citation type="submission" date="2017-02" db="UniProtKB">
        <authorList>
            <consortium name="WormBaseParasite"/>
        </authorList>
    </citation>
    <scope>IDENTIFICATION</scope>
</reference>
<protein>
    <submittedName>
        <fullName evidence="3">F-box domain-containing protein</fullName>
    </submittedName>
</protein>
<dbReference type="AlphaFoldDB" id="A0A0N4ZYX9"/>
<feature type="compositionally biased region" description="Basic and acidic residues" evidence="1">
    <location>
        <begin position="1"/>
        <end position="20"/>
    </location>
</feature>
<evidence type="ECO:0000313" key="2">
    <source>
        <dbReference type="Proteomes" id="UP000038045"/>
    </source>
</evidence>
<keyword evidence="2" id="KW-1185">Reference proteome</keyword>
<feature type="region of interest" description="Disordered" evidence="1">
    <location>
        <begin position="1"/>
        <end position="25"/>
    </location>
</feature>